<proteinExistence type="predicted"/>
<dbReference type="InterPro" id="IPR008274">
    <property type="entry name" value="AldOxase/xan_DH_MoCoBD1"/>
</dbReference>
<dbReference type="InterPro" id="IPR046867">
    <property type="entry name" value="AldOxase/xan_DH_MoCoBD2"/>
</dbReference>
<dbReference type="PANTHER" id="PTHR11908:SF132">
    <property type="entry name" value="ALDEHYDE OXIDASE 1-RELATED"/>
    <property type="match status" value="1"/>
</dbReference>
<dbReference type="Pfam" id="PF01315">
    <property type="entry name" value="Ald_Xan_dh_C"/>
    <property type="match status" value="1"/>
</dbReference>
<comment type="caution">
    <text evidence="4">The sequence shown here is derived from an EMBL/GenBank/DDBJ whole genome shotgun (WGS) entry which is preliminary data.</text>
</comment>
<reference evidence="4 5" key="1">
    <citation type="submission" date="2021-11" db="EMBL/GenBank/DDBJ databases">
        <authorList>
            <person name="Lee D.-H."/>
            <person name="Kim S.-B."/>
        </authorList>
    </citation>
    <scope>NUCLEOTIDE SEQUENCE [LARGE SCALE GENOMIC DNA]</scope>
    <source>
        <strain evidence="4 5">KCTC 52223</strain>
    </source>
</reference>
<keyword evidence="5" id="KW-1185">Reference proteome</keyword>
<accession>A0ABS8KR34</accession>
<dbReference type="Pfam" id="PF02738">
    <property type="entry name" value="MoCoBD_1"/>
    <property type="match status" value="1"/>
</dbReference>
<dbReference type="Proteomes" id="UP001198862">
    <property type="component" value="Unassembled WGS sequence"/>
</dbReference>
<evidence type="ECO:0000259" key="3">
    <source>
        <dbReference type="SMART" id="SM01008"/>
    </source>
</evidence>
<dbReference type="EMBL" id="JAJISD010000002">
    <property type="protein sequence ID" value="MCC8428515.1"/>
    <property type="molecule type" value="Genomic_DNA"/>
</dbReference>
<keyword evidence="2" id="KW-0560">Oxidoreductase</keyword>
<dbReference type="Gene3D" id="3.90.1170.50">
    <property type="entry name" value="Aldehyde oxidase/xanthine dehydrogenase, a/b hammerhead"/>
    <property type="match status" value="1"/>
</dbReference>
<dbReference type="SMART" id="SM01008">
    <property type="entry name" value="Ald_Xan_dh_C"/>
    <property type="match status" value="1"/>
</dbReference>
<evidence type="ECO:0000313" key="5">
    <source>
        <dbReference type="Proteomes" id="UP001198862"/>
    </source>
</evidence>
<dbReference type="Pfam" id="PF20256">
    <property type="entry name" value="MoCoBD_2"/>
    <property type="match status" value="1"/>
</dbReference>
<dbReference type="PANTHER" id="PTHR11908">
    <property type="entry name" value="XANTHINE DEHYDROGENASE"/>
    <property type="match status" value="1"/>
</dbReference>
<dbReference type="InterPro" id="IPR000674">
    <property type="entry name" value="Ald_Oxase/Xan_DH_a/b"/>
</dbReference>
<organism evidence="4 5">
    <name type="scientific">Reyranella aquatilis</name>
    <dbReference type="NCBI Taxonomy" id="2035356"/>
    <lineage>
        <taxon>Bacteria</taxon>
        <taxon>Pseudomonadati</taxon>
        <taxon>Pseudomonadota</taxon>
        <taxon>Alphaproteobacteria</taxon>
        <taxon>Hyphomicrobiales</taxon>
        <taxon>Reyranellaceae</taxon>
        <taxon>Reyranella</taxon>
    </lineage>
</organism>
<gene>
    <name evidence="4" type="ORF">LJ725_06035</name>
</gene>
<dbReference type="SUPFAM" id="SSF54665">
    <property type="entry name" value="CO dehydrogenase molybdoprotein N-domain-like"/>
    <property type="match status" value="1"/>
</dbReference>
<evidence type="ECO:0000256" key="1">
    <source>
        <dbReference type="ARBA" id="ARBA00022505"/>
    </source>
</evidence>
<dbReference type="RefSeq" id="WP_230549738.1">
    <property type="nucleotide sequence ID" value="NZ_JAJISD010000002.1"/>
</dbReference>
<name>A0ABS8KR34_9HYPH</name>
<feature type="domain" description="Aldehyde oxidase/xanthine dehydrogenase a/b hammerhead" evidence="3">
    <location>
        <begin position="20"/>
        <end position="140"/>
    </location>
</feature>
<dbReference type="InterPro" id="IPR037165">
    <property type="entry name" value="AldOxase/xan_DH_Mopterin-bd_sf"/>
</dbReference>
<dbReference type="InterPro" id="IPR016208">
    <property type="entry name" value="Ald_Oxase/xanthine_DH-like"/>
</dbReference>
<sequence>MAVFGKAQYIKRVEDDRLLTGTGGFTDNLSRPNQAHVVLVRSPHAHAKILKIDTSAAKKAPGVVAVYTWADMEKEGVGNFAFPTMFPAADGSKPEMTPRRSLAHEVVRYVGEAVVAIVADTREQAQDAVELVDIEYEQLPSVTEIEDALKPGAPQVWQGAPGNIAGYNKFGDHAKAEEAFKSAAHVVSLDIVHQRLIVNAMEPRAVMAEWENDRLIVHIGSQNPSVTRDTLCDVILKMPKDKVRVVVRDIGGGFGMKVGIQPDEAVAVWAAKVLKRPVRWRAERGEEFAATTAGRDQFHKASMAFDKDGRILGLRMEAFANIGAYPSRGGVVIPLFVGPKVTTGTYDIPLVDLKITCVITNTATIGAYRGAGRPECILNLERLMDTAARQMGMDPAELRRRNFVKPSQMPYTTAMGEKYDSGDFNLFLTKTLEAADWDGFAARKAEAEKRGKLYGRGLASYVEWTSANVMNEMAHYEVKEDGKVVIWMGTQGMGQGLQTSFTQLASELLGIDPSQIEIAMGDSDRVGGVGSMGSRSAYIGGSAVLSGSEKLVDKGKELAADALEAATADIVYSAGRFTITGTDRGIGLGELAAKQPDKRIFIENVNTVDGIAWPNGAHVGEVEIDPETGMVELKRYTTVDDVGKPLHRPIVFGQIHGGCAQGIGQALLEENVYDRESGQLMTGSFMDYAMPRAETFPTFNNQLDDTVPAKSNPIGAKGVGESGTVGSTPTVMNAIMDALWPLGVRNIQMPATPQRVWQAIQSTRK</sequence>
<dbReference type="InterPro" id="IPR036856">
    <property type="entry name" value="Ald_Oxase/Xan_DH_a/b_sf"/>
</dbReference>
<evidence type="ECO:0000313" key="4">
    <source>
        <dbReference type="EMBL" id="MCC8428515.1"/>
    </source>
</evidence>
<dbReference type="Gene3D" id="3.30.365.10">
    <property type="entry name" value="Aldehyde oxidase/xanthine dehydrogenase, molybdopterin binding domain"/>
    <property type="match status" value="4"/>
</dbReference>
<protein>
    <submittedName>
        <fullName evidence="4">Xanthine dehydrogenase family protein molybdopterin-binding subunit</fullName>
    </submittedName>
</protein>
<keyword evidence="1" id="KW-0500">Molybdenum</keyword>
<dbReference type="SUPFAM" id="SSF56003">
    <property type="entry name" value="Molybdenum cofactor-binding domain"/>
    <property type="match status" value="1"/>
</dbReference>
<evidence type="ECO:0000256" key="2">
    <source>
        <dbReference type="ARBA" id="ARBA00023002"/>
    </source>
</evidence>